<comment type="similarity">
    <text evidence="1">Belongs to the sodium:galactoside symporter (TC 2.A.2) family.</text>
</comment>
<feature type="transmembrane region" description="Helical" evidence="2">
    <location>
        <begin position="68"/>
        <end position="91"/>
    </location>
</feature>
<accession>A0A219B7W9</accession>
<dbReference type="RefSeq" id="WP_088713060.1">
    <property type="nucleotide sequence ID" value="NZ_NFZT01000001.1"/>
</dbReference>
<dbReference type="PANTHER" id="PTHR11328">
    <property type="entry name" value="MAJOR FACILITATOR SUPERFAMILY DOMAIN-CONTAINING PROTEIN"/>
    <property type="match status" value="1"/>
</dbReference>
<proteinExistence type="inferred from homology"/>
<evidence type="ECO:0000256" key="2">
    <source>
        <dbReference type="SAM" id="Phobius"/>
    </source>
</evidence>
<dbReference type="OrthoDB" id="9764596at2"/>
<keyword evidence="2" id="KW-1133">Transmembrane helix</keyword>
<dbReference type="Proteomes" id="UP000198462">
    <property type="component" value="Unassembled WGS sequence"/>
</dbReference>
<feature type="transmembrane region" description="Helical" evidence="2">
    <location>
        <begin position="304"/>
        <end position="322"/>
    </location>
</feature>
<dbReference type="GO" id="GO:0008643">
    <property type="term" value="P:carbohydrate transport"/>
    <property type="evidence" value="ECO:0007669"/>
    <property type="project" value="InterPro"/>
</dbReference>
<dbReference type="Gene3D" id="1.20.1250.20">
    <property type="entry name" value="MFS general substrate transporter like domains"/>
    <property type="match status" value="2"/>
</dbReference>
<reference evidence="4" key="1">
    <citation type="submission" date="2017-05" db="EMBL/GenBank/DDBJ databases">
        <authorList>
            <person name="Lin X."/>
        </authorList>
    </citation>
    <scope>NUCLEOTIDE SEQUENCE [LARGE SCALE GENOMIC DNA]</scope>
    <source>
        <strain evidence="4">JLT2012</strain>
    </source>
</reference>
<dbReference type="SUPFAM" id="SSF103473">
    <property type="entry name" value="MFS general substrate transporter"/>
    <property type="match status" value="1"/>
</dbReference>
<feature type="transmembrane region" description="Helical" evidence="2">
    <location>
        <begin position="453"/>
        <end position="478"/>
    </location>
</feature>
<evidence type="ECO:0000313" key="3">
    <source>
        <dbReference type="EMBL" id="OWV34361.1"/>
    </source>
</evidence>
<keyword evidence="3" id="KW-0813">Transport</keyword>
<feature type="transmembrane region" description="Helical" evidence="2">
    <location>
        <begin position="421"/>
        <end position="441"/>
    </location>
</feature>
<name>A0A219B7W9_9SPHN</name>
<evidence type="ECO:0000256" key="1">
    <source>
        <dbReference type="ARBA" id="ARBA00009617"/>
    </source>
</evidence>
<feature type="transmembrane region" description="Helical" evidence="2">
    <location>
        <begin position="366"/>
        <end position="387"/>
    </location>
</feature>
<dbReference type="EMBL" id="NFZT01000001">
    <property type="protein sequence ID" value="OWV34361.1"/>
    <property type="molecule type" value="Genomic_DNA"/>
</dbReference>
<dbReference type="InterPro" id="IPR036259">
    <property type="entry name" value="MFS_trans_sf"/>
</dbReference>
<dbReference type="InterPro" id="IPR039672">
    <property type="entry name" value="MFS_2"/>
</dbReference>
<protein>
    <submittedName>
        <fullName evidence="3">Sugar transporter</fullName>
    </submittedName>
</protein>
<dbReference type="GO" id="GO:0005886">
    <property type="term" value="C:plasma membrane"/>
    <property type="evidence" value="ECO:0007669"/>
    <property type="project" value="TreeGrafter"/>
</dbReference>
<dbReference type="AlphaFoldDB" id="A0A219B7W9"/>
<keyword evidence="3" id="KW-0762">Sugar transport</keyword>
<gene>
    <name evidence="3" type="ORF">B5C34_13435</name>
</gene>
<feature type="transmembrane region" description="Helical" evidence="2">
    <location>
        <begin position="176"/>
        <end position="202"/>
    </location>
</feature>
<organism evidence="3 4">
    <name type="scientific">Pacificimonas flava</name>
    <dbReference type="NCBI Taxonomy" id="1234595"/>
    <lineage>
        <taxon>Bacteria</taxon>
        <taxon>Pseudomonadati</taxon>
        <taxon>Pseudomonadota</taxon>
        <taxon>Alphaproteobacteria</taxon>
        <taxon>Sphingomonadales</taxon>
        <taxon>Sphingosinicellaceae</taxon>
        <taxon>Pacificimonas</taxon>
    </lineage>
</organism>
<dbReference type="Pfam" id="PF13347">
    <property type="entry name" value="MFS_2"/>
    <property type="match status" value="1"/>
</dbReference>
<feature type="transmembrane region" description="Helical" evidence="2">
    <location>
        <begin position="268"/>
        <end position="292"/>
    </location>
</feature>
<keyword evidence="2" id="KW-0472">Membrane</keyword>
<dbReference type="GO" id="GO:0015293">
    <property type="term" value="F:symporter activity"/>
    <property type="evidence" value="ECO:0007669"/>
    <property type="project" value="InterPro"/>
</dbReference>
<keyword evidence="2" id="KW-0812">Transmembrane</keyword>
<feature type="transmembrane region" description="Helical" evidence="2">
    <location>
        <begin position="103"/>
        <end position="119"/>
    </location>
</feature>
<dbReference type="PANTHER" id="PTHR11328:SF24">
    <property type="entry name" value="MAJOR FACILITATOR SUPERFAMILY (MFS) PROFILE DOMAIN-CONTAINING PROTEIN"/>
    <property type="match status" value="1"/>
</dbReference>
<feature type="transmembrane region" description="Helical" evidence="2">
    <location>
        <begin position="334"/>
        <end position="354"/>
    </location>
</feature>
<feature type="transmembrane region" description="Helical" evidence="2">
    <location>
        <begin position="214"/>
        <end position="232"/>
    </location>
</feature>
<feature type="transmembrane region" description="Helical" evidence="2">
    <location>
        <begin position="131"/>
        <end position="149"/>
    </location>
</feature>
<evidence type="ECO:0000313" key="4">
    <source>
        <dbReference type="Proteomes" id="UP000198462"/>
    </source>
</evidence>
<comment type="caution">
    <text evidence="3">The sequence shown here is derived from an EMBL/GenBank/DDBJ whole genome shotgun (WGS) entry which is preliminary data.</text>
</comment>
<sequence>MDQRTSAEALAADVAATSPDAARAVHKPSLLTKLAYGLGMVAYAVKDHGLKYFLLIFYAQVVGLDPRFVSTALLIALIADAFSDPIVGYWSDNLRSKWGRRHPFMYAVAVPVTVAYYFLWVPPHGWGQEALFVYLLAMTVVIRTLITFYETPAAALAAEITSDYDERATLMGWRAFFGWSGGNVLTIISFTVIFPAMATATIPNGQFNPESYRIYAMMACAVMFFAIMFSALGTHGEISHFPEAPPRRQLTLGAIFGEIFETLKTRSFAALFIASLLGFIASGFGASLTFYISTYFWGFTPTEIGILTSGVFISAAIGSPLAPVISRKWGKKRGAIFIGLLAFIGSPLPIVLRLAGLMPENGDPLLFPIIFAAITIDVALIICYQVLAGSMIADLVEDAEVRTHRRSEGLFFSAATFMRKWGEGFGIVLAGFVLAAIGLGAGAQQGEVSDDTIFLLGAVYVPVVLSLFLAVMACISFYQITREGHEENLRTLGSRSSGS</sequence>
<keyword evidence="4" id="KW-1185">Reference proteome</keyword>